<dbReference type="InterPro" id="IPR029046">
    <property type="entry name" value="LolA/LolB/LppX"/>
</dbReference>
<organism evidence="3 4">
    <name type="scientific">Maritalea myrionectae</name>
    <dbReference type="NCBI Taxonomy" id="454601"/>
    <lineage>
        <taxon>Bacteria</taxon>
        <taxon>Pseudomonadati</taxon>
        <taxon>Pseudomonadota</taxon>
        <taxon>Alphaproteobacteria</taxon>
        <taxon>Hyphomicrobiales</taxon>
        <taxon>Devosiaceae</taxon>
        <taxon>Maritalea</taxon>
    </lineage>
</organism>
<dbReference type="RefSeq" id="WP_162889089.1">
    <property type="nucleotide sequence ID" value="NZ_CP021330.1"/>
</dbReference>
<name>A0A2R4M9Z4_9HYPH</name>
<feature type="chain" id="PRO_5015356142" description="Outer-membrane lipoprotein carrier protein" evidence="2">
    <location>
        <begin position="24"/>
        <end position="207"/>
    </location>
</feature>
<dbReference type="Pfam" id="PF03548">
    <property type="entry name" value="LolA"/>
    <property type="match status" value="1"/>
</dbReference>
<dbReference type="PANTHER" id="PTHR35869:SF1">
    <property type="entry name" value="OUTER-MEMBRANE LIPOPROTEIN CARRIER PROTEIN"/>
    <property type="match status" value="1"/>
</dbReference>
<accession>A0A2R4M9Z4</accession>
<keyword evidence="4" id="KW-1185">Reference proteome</keyword>
<dbReference type="InterPro" id="IPR004564">
    <property type="entry name" value="OM_lipoprot_carrier_LolA-like"/>
</dbReference>
<protein>
    <recommendedName>
        <fullName evidence="5">Outer-membrane lipoprotein carrier protein</fullName>
    </recommendedName>
</protein>
<dbReference type="Gene3D" id="2.50.20.10">
    <property type="entry name" value="Lipoprotein localisation LolA/LolB/LppX"/>
    <property type="match status" value="1"/>
</dbReference>
<evidence type="ECO:0000313" key="3">
    <source>
        <dbReference type="EMBL" id="AVX02858.1"/>
    </source>
</evidence>
<sequence length="207" mass="23598">MRFFKLSIAALVFSIGAIFSAHALDRQLSEEEVAIINEISAHHSAVEQMAGRFIQLDSAGNRAEGIFYIKRPEKIRFKYAPPSREEVVSVGRGFYVLDRKEKTKFAYPQHRVPLRQFLSDQIDLFQTNITDVTKTEEMIAISVSDETPIGLVSVTMIFDLATKELNQWTLTEPNGNEVTFSIYDVTTDIDIPKSYFYIPADYKSRSE</sequence>
<dbReference type="KEGG" id="mmyr:MXMO3_00310"/>
<keyword evidence="1 2" id="KW-0732">Signal</keyword>
<evidence type="ECO:0000256" key="2">
    <source>
        <dbReference type="SAM" id="SignalP"/>
    </source>
</evidence>
<evidence type="ECO:0000256" key="1">
    <source>
        <dbReference type="ARBA" id="ARBA00022729"/>
    </source>
</evidence>
<evidence type="ECO:0000313" key="4">
    <source>
        <dbReference type="Proteomes" id="UP000258927"/>
    </source>
</evidence>
<evidence type="ECO:0008006" key="5">
    <source>
        <dbReference type="Google" id="ProtNLM"/>
    </source>
</evidence>
<dbReference type="STRING" id="1122213.GCA_000423365_03022"/>
<dbReference type="AlphaFoldDB" id="A0A2R4M9Z4"/>
<proteinExistence type="predicted"/>
<gene>
    <name evidence="3" type="ORF">MXMO3_00310</name>
</gene>
<reference evidence="3 4" key="1">
    <citation type="submission" date="2017-05" db="EMBL/GenBank/DDBJ databases">
        <title>Genome Analysis of Maritalea myrionectae HL2708#5.</title>
        <authorList>
            <consortium name="Cotde Inc.-PKNU"/>
            <person name="Jang D."/>
            <person name="Oh H.-M."/>
        </authorList>
    </citation>
    <scope>NUCLEOTIDE SEQUENCE [LARGE SCALE GENOMIC DNA]</scope>
    <source>
        <strain evidence="3 4">HL2708#5</strain>
    </source>
</reference>
<dbReference type="EMBL" id="CP021330">
    <property type="protein sequence ID" value="AVX02858.1"/>
    <property type="molecule type" value="Genomic_DNA"/>
</dbReference>
<feature type="signal peptide" evidence="2">
    <location>
        <begin position="1"/>
        <end position="23"/>
    </location>
</feature>
<dbReference type="Proteomes" id="UP000258927">
    <property type="component" value="Chromosome"/>
</dbReference>
<dbReference type="CDD" id="cd16325">
    <property type="entry name" value="LolA"/>
    <property type="match status" value="1"/>
</dbReference>
<dbReference type="SUPFAM" id="SSF89392">
    <property type="entry name" value="Prokaryotic lipoproteins and lipoprotein localization factors"/>
    <property type="match status" value="1"/>
</dbReference>
<dbReference type="PANTHER" id="PTHR35869">
    <property type="entry name" value="OUTER-MEMBRANE LIPOPROTEIN CARRIER PROTEIN"/>
    <property type="match status" value="1"/>
</dbReference>